<name>A0A9N8W931_9GLOM</name>
<dbReference type="AlphaFoldDB" id="A0A9N8W931"/>
<gene>
    <name evidence="2" type="ORF">DEBURN_LOCUS3499</name>
</gene>
<proteinExistence type="predicted"/>
<evidence type="ECO:0000313" key="3">
    <source>
        <dbReference type="Proteomes" id="UP000789706"/>
    </source>
</evidence>
<dbReference type="EMBL" id="CAJVPK010000224">
    <property type="protein sequence ID" value="CAG8477976.1"/>
    <property type="molecule type" value="Genomic_DNA"/>
</dbReference>
<dbReference type="OrthoDB" id="2376163at2759"/>
<evidence type="ECO:0000313" key="2">
    <source>
        <dbReference type="EMBL" id="CAG8477976.1"/>
    </source>
</evidence>
<reference evidence="2" key="1">
    <citation type="submission" date="2021-06" db="EMBL/GenBank/DDBJ databases">
        <authorList>
            <person name="Kallberg Y."/>
            <person name="Tangrot J."/>
            <person name="Rosling A."/>
        </authorList>
    </citation>
    <scope>NUCLEOTIDE SEQUENCE</scope>
    <source>
        <strain evidence="2">AZ414A</strain>
    </source>
</reference>
<feature type="region of interest" description="Disordered" evidence="1">
    <location>
        <begin position="1"/>
        <end position="31"/>
    </location>
</feature>
<accession>A0A9N8W931</accession>
<keyword evidence="3" id="KW-1185">Reference proteome</keyword>
<protein>
    <submittedName>
        <fullName evidence="2">201_t:CDS:1</fullName>
    </submittedName>
</protein>
<organism evidence="2 3">
    <name type="scientific">Diversispora eburnea</name>
    <dbReference type="NCBI Taxonomy" id="1213867"/>
    <lineage>
        <taxon>Eukaryota</taxon>
        <taxon>Fungi</taxon>
        <taxon>Fungi incertae sedis</taxon>
        <taxon>Mucoromycota</taxon>
        <taxon>Glomeromycotina</taxon>
        <taxon>Glomeromycetes</taxon>
        <taxon>Diversisporales</taxon>
        <taxon>Diversisporaceae</taxon>
        <taxon>Diversispora</taxon>
    </lineage>
</organism>
<evidence type="ECO:0000256" key="1">
    <source>
        <dbReference type="SAM" id="MobiDB-lite"/>
    </source>
</evidence>
<comment type="caution">
    <text evidence="2">The sequence shown here is derived from an EMBL/GenBank/DDBJ whole genome shotgun (WGS) entry which is preliminary data.</text>
</comment>
<dbReference type="Proteomes" id="UP000789706">
    <property type="component" value="Unassembled WGS sequence"/>
</dbReference>
<sequence>MTNTSKTPKHKKDQSTTKIRARTSRVKERKNLNASCEKQSFRNCIRCKESSNSVKFLSERIDRIEQLVSTLKKTTQNFSKRDNSTRTTWKIRNLDTSKCSLEELQKLVIQTTNLLLPQKNASDLIDPTTKTTPITVLSTDNLIHAEPLQDNSQGACEMVTKTSSNSTRKDSGFCESK</sequence>